<name>A0A0M4DGD3_STRPR</name>
<proteinExistence type="predicted"/>
<accession>A0A0M4DGD3</accession>
<dbReference type="OrthoDB" id="4205384at2"/>
<dbReference type="GeneID" id="97235340"/>
<sequence length="108" mass="11872">MTLYLWCWIALCTVTALPFGIAALCGWAPQRTRRRSSQACTRVRGLSLLILYVAAMLHPVLRLSEASPEDADFLLSAPVPALIFLALGLQGGAGLHDWFSRRQAARPH</sequence>
<dbReference type="AlphaFoldDB" id="A0A0M4DGD3"/>
<evidence type="ECO:0000313" key="1">
    <source>
        <dbReference type="EMBL" id="ALC21935.1"/>
    </source>
</evidence>
<dbReference type="KEGG" id="spri:SPRI_3629"/>
<protein>
    <submittedName>
        <fullName evidence="1">Uncharacterized protein</fullName>
    </submittedName>
</protein>
<dbReference type="Proteomes" id="UP000060513">
    <property type="component" value="Chromosome"/>
</dbReference>
<evidence type="ECO:0000313" key="2">
    <source>
        <dbReference type="Proteomes" id="UP000060513"/>
    </source>
</evidence>
<organism evidence="1">
    <name type="scientific">Streptomyces pristinaespiralis</name>
    <dbReference type="NCBI Taxonomy" id="38300"/>
    <lineage>
        <taxon>Bacteria</taxon>
        <taxon>Bacillati</taxon>
        <taxon>Actinomycetota</taxon>
        <taxon>Actinomycetes</taxon>
        <taxon>Kitasatosporales</taxon>
        <taxon>Streptomycetaceae</taxon>
        <taxon>Streptomyces</taxon>
    </lineage>
</organism>
<dbReference type="EMBL" id="CP011340">
    <property type="protein sequence ID" value="ALC21935.1"/>
    <property type="molecule type" value="Genomic_DNA"/>
</dbReference>
<dbReference type="RefSeq" id="WP_005314590.1">
    <property type="nucleotide sequence ID" value="NZ_CP011340.1"/>
</dbReference>
<dbReference type="PATRIC" id="fig|38300.4.peg.3807"/>
<reference evidence="1 2" key="1">
    <citation type="submission" date="2015-08" db="EMBL/GenBank/DDBJ databases">
        <title>Genome sequence of the pristinamycin over-producing bacterium Streptomyces pristinaespiralis HCCB10218.</title>
        <authorList>
            <person name="Tian J."/>
            <person name="Yang J."/>
            <person name="Li L."/>
            <person name="Ruan L."/>
            <person name="Wei W."/>
            <person name="Zheng G."/>
            <person name="Wei Z."/>
            <person name="Yang S."/>
            <person name="Ge M."/>
            <person name="Jiang W."/>
            <person name="Lu Y."/>
        </authorList>
    </citation>
    <scope>NUCLEOTIDE SEQUENCE [LARGE SCALE GENOMIC DNA]</scope>
    <source>
        <strain evidence="1 2">HCCB 10218</strain>
    </source>
</reference>
<gene>
    <name evidence="1" type="ORF">SPRI_3629</name>
</gene>